<reference evidence="1" key="1">
    <citation type="submission" date="2022-11" db="EMBL/GenBank/DDBJ databases">
        <authorList>
            <person name="Hyden B.L."/>
            <person name="Feng K."/>
            <person name="Yates T."/>
            <person name="Jawdy S."/>
            <person name="Smart L.B."/>
            <person name="Muchero W."/>
        </authorList>
    </citation>
    <scope>NUCLEOTIDE SEQUENCE</scope>
    <source>
        <tissue evidence="1">Shoot tip</tissue>
    </source>
</reference>
<gene>
    <name evidence="1" type="ORF">OIU79_003575</name>
</gene>
<protein>
    <submittedName>
        <fullName evidence="1">Uncharacterized protein</fullName>
    </submittedName>
</protein>
<reference evidence="1" key="2">
    <citation type="journal article" date="2023" name="Int. J. Mol. Sci.">
        <title>De Novo Assembly and Annotation of 11 Diverse Shrub Willow (Salix) Genomes Reveals Novel Gene Organization in Sex-Linked Regions.</title>
        <authorList>
            <person name="Hyden B."/>
            <person name="Feng K."/>
            <person name="Yates T.B."/>
            <person name="Jawdy S."/>
            <person name="Cereghino C."/>
            <person name="Smart L.B."/>
            <person name="Muchero W."/>
        </authorList>
    </citation>
    <scope>NUCLEOTIDE SEQUENCE</scope>
    <source>
        <tissue evidence="1">Shoot tip</tissue>
    </source>
</reference>
<dbReference type="Proteomes" id="UP001151532">
    <property type="component" value="Chromosome 18"/>
</dbReference>
<organism evidence="1 2">
    <name type="scientific">Salix purpurea</name>
    <name type="common">Purple osier willow</name>
    <dbReference type="NCBI Taxonomy" id="77065"/>
    <lineage>
        <taxon>Eukaryota</taxon>
        <taxon>Viridiplantae</taxon>
        <taxon>Streptophyta</taxon>
        <taxon>Embryophyta</taxon>
        <taxon>Tracheophyta</taxon>
        <taxon>Spermatophyta</taxon>
        <taxon>Magnoliopsida</taxon>
        <taxon>eudicotyledons</taxon>
        <taxon>Gunneridae</taxon>
        <taxon>Pentapetalae</taxon>
        <taxon>rosids</taxon>
        <taxon>fabids</taxon>
        <taxon>Malpighiales</taxon>
        <taxon>Salicaceae</taxon>
        <taxon>Saliceae</taxon>
        <taxon>Salix</taxon>
    </lineage>
</organism>
<evidence type="ECO:0000313" key="1">
    <source>
        <dbReference type="EMBL" id="KAJ6732498.1"/>
    </source>
</evidence>
<sequence>MKEVDKYIRYNYYALSHMIITYQCAKLTYFRHACIFIVDKSDNPSIIFFMTSLFGNKGCSSAESILFEFMVFHLHQLFRLT</sequence>
<dbReference type="EMBL" id="JAPFFK010000012">
    <property type="protein sequence ID" value="KAJ6732498.1"/>
    <property type="molecule type" value="Genomic_DNA"/>
</dbReference>
<name>A0A9Q0UM69_SALPP</name>
<accession>A0A9Q0UM69</accession>
<proteinExistence type="predicted"/>
<keyword evidence="2" id="KW-1185">Reference proteome</keyword>
<dbReference type="AlphaFoldDB" id="A0A9Q0UM69"/>
<comment type="caution">
    <text evidence="1">The sequence shown here is derived from an EMBL/GenBank/DDBJ whole genome shotgun (WGS) entry which is preliminary data.</text>
</comment>
<feature type="non-terminal residue" evidence="1">
    <location>
        <position position="81"/>
    </location>
</feature>
<evidence type="ECO:0000313" key="2">
    <source>
        <dbReference type="Proteomes" id="UP001151532"/>
    </source>
</evidence>